<sequence>MLLERRTSPSSHSTSNDHSMVELIDLIENGFPEAKDNLPTELRPYFQFRDKLISFDGVALYNDHIIIPPSLRDKVLRALYLANQGVSQMCS</sequence>
<keyword evidence="2" id="KW-1185">Reference proteome</keyword>
<proteinExistence type="predicted"/>
<protein>
    <submittedName>
        <fullName evidence="1">Uncharacterized protein</fullName>
    </submittedName>
</protein>
<reference evidence="1" key="1">
    <citation type="journal article" date="2023" name="G3 (Bethesda)">
        <title>A reference genome for the long-term kleptoplast-retaining sea slug Elysia crispata morphotype clarki.</title>
        <authorList>
            <person name="Eastman K.E."/>
            <person name="Pendleton A.L."/>
            <person name="Shaikh M.A."/>
            <person name="Suttiyut T."/>
            <person name="Ogas R."/>
            <person name="Tomko P."/>
            <person name="Gavelis G."/>
            <person name="Widhalm J.R."/>
            <person name="Wisecaver J.H."/>
        </authorList>
    </citation>
    <scope>NUCLEOTIDE SEQUENCE</scope>
    <source>
        <strain evidence="1">ECLA1</strain>
    </source>
</reference>
<dbReference type="EMBL" id="JAWDGP010001472">
    <property type="protein sequence ID" value="KAK3791459.1"/>
    <property type="molecule type" value="Genomic_DNA"/>
</dbReference>
<accession>A0AAE1E208</accession>
<name>A0AAE1E208_9GAST</name>
<organism evidence="1 2">
    <name type="scientific">Elysia crispata</name>
    <name type="common">lettuce slug</name>
    <dbReference type="NCBI Taxonomy" id="231223"/>
    <lineage>
        <taxon>Eukaryota</taxon>
        <taxon>Metazoa</taxon>
        <taxon>Spiralia</taxon>
        <taxon>Lophotrochozoa</taxon>
        <taxon>Mollusca</taxon>
        <taxon>Gastropoda</taxon>
        <taxon>Heterobranchia</taxon>
        <taxon>Euthyneura</taxon>
        <taxon>Panpulmonata</taxon>
        <taxon>Sacoglossa</taxon>
        <taxon>Placobranchoidea</taxon>
        <taxon>Plakobranchidae</taxon>
        <taxon>Elysia</taxon>
    </lineage>
</organism>
<evidence type="ECO:0000313" key="2">
    <source>
        <dbReference type="Proteomes" id="UP001283361"/>
    </source>
</evidence>
<dbReference type="Proteomes" id="UP001283361">
    <property type="component" value="Unassembled WGS sequence"/>
</dbReference>
<evidence type="ECO:0000313" key="1">
    <source>
        <dbReference type="EMBL" id="KAK3791459.1"/>
    </source>
</evidence>
<dbReference type="AlphaFoldDB" id="A0AAE1E208"/>
<gene>
    <name evidence="1" type="ORF">RRG08_046611</name>
</gene>
<comment type="caution">
    <text evidence="1">The sequence shown here is derived from an EMBL/GenBank/DDBJ whole genome shotgun (WGS) entry which is preliminary data.</text>
</comment>